<dbReference type="RefSeq" id="WP_079606382.1">
    <property type="nucleotide sequence ID" value="NZ_LT670817.1"/>
</dbReference>
<reference evidence="1 2" key="1">
    <citation type="submission" date="2016-11" db="EMBL/GenBank/DDBJ databases">
        <authorList>
            <person name="Jaros S."/>
            <person name="Januszkiewicz K."/>
            <person name="Wedrychowicz H."/>
        </authorList>
    </citation>
    <scope>NUCLEOTIDE SEQUENCE [LARGE SCALE GENOMIC DNA]</scope>
    <source>
        <strain evidence="1 2">GAS138</strain>
    </source>
</reference>
<gene>
    <name evidence="1" type="ORF">SAMN05443248_8354</name>
</gene>
<evidence type="ECO:0000313" key="2">
    <source>
        <dbReference type="Proteomes" id="UP000189796"/>
    </source>
</evidence>
<dbReference type="AlphaFoldDB" id="A0A1M5YIC1"/>
<dbReference type="Proteomes" id="UP000189796">
    <property type="component" value="Chromosome I"/>
</dbReference>
<name>A0A1M5YIC1_9BRAD</name>
<protein>
    <submittedName>
        <fullName evidence="1">Uncharacterized conserved protein YdeI, YjbR/CyaY-like superfamily, DUF1801 family</fullName>
    </submittedName>
</protein>
<proteinExistence type="predicted"/>
<accession>A0A1M5YIC1</accession>
<organism evidence="1 2">
    <name type="scientific">Bradyrhizobium erythrophlei</name>
    <dbReference type="NCBI Taxonomy" id="1437360"/>
    <lineage>
        <taxon>Bacteria</taxon>
        <taxon>Pseudomonadati</taxon>
        <taxon>Pseudomonadota</taxon>
        <taxon>Alphaproteobacteria</taxon>
        <taxon>Hyphomicrobiales</taxon>
        <taxon>Nitrobacteraceae</taxon>
        <taxon>Bradyrhizobium</taxon>
    </lineage>
</organism>
<dbReference type="EMBL" id="LT670817">
    <property type="protein sequence ID" value="SHI11745.1"/>
    <property type="molecule type" value="Genomic_DNA"/>
</dbReference>
<dbReference type="Pfam" id="PF13376">
    <property type="entry name" value="OmdA"/>
    <property type="match status" value="1"/>
</dbReference>
<dbReference type="OrthoDB" id="9796999at2"/>
<evidence type="ECO:0000313" key="1">
    <source>
        <dbReference type="EMBL" id="SHI11745.1"/>
    </source>
</evidence>
<sequence>MKTMTFTASGDFRSWLAENHGQSDGILLRIYKKDSGVSTVTYAEALDQALCFGWIDGQKEPYDKQSWLQKFTPRRPKSGWSKNNTRHVERLIRTGEMTPSGLKEVKAAKADGRWKAAYDSFGNAAVPDDFIKELARNKKANVFFETLNKTNLYSIAYRLQTAKTPETRQRRTQAIIEKLARGEKFH</sequence>